<dbReference type="InterPro" id="IPR044801">
    <property type="entry name" value="Filamin"/>
</dbReference>
<protein>
    <submittedName>
        <fullName evidence="4">CSON014222 protein</fullName>
    </submittedName>
</protein>
<dbReference type="Gene3D" id="2.60.40.10">
    <property type="entry name" value="Immunoglobulins"/>
    <property type="match status" value="2"/>
</dbReference>
<dbReference type="InterPro" id="IPR014756">
    <property type="entry name" value="Ig_E-set"/>
</dbReference>
<dbReference type="Pfam" id="PF00630">
    <property type="entry name" value="Filamin"/>
    <property type="match status" value="2"/>
</dbReference>
<evidence type="ECO:0000256" key="2">
    <source>
        <dbReference type="ARBA" id="ARBA00022737"/>
    </source>
</evidence>
<dbReference type="PANTHER" id="PTHR38537">
    <property type="entry name" value="JITTERBUG, ISOFORM N"/>
    <property type="match status" value="1"/>
</dbReference>
<proteinExistence type="inferred from homology"/>
<feature type="repeat" description="Filamin" evidence="3">
    <location>
        <begin position="137"/>
        <end position="231"/>
    </location>
</feature>
<feature type="repeat" description="Filamin" evidence="3">
    <location>
        <begin position="33"/>
        <end position="126"/>
    </location>
</feature>
<reference evidence="4" key="1">
    <citation type="submission" date="2018-07" db="EMBL/GenBank/DDBJ databases">
        <authorList>
            <person name="Quirk P.G."/>
            <person name="Krulwich T.A."/>
        </authorList>
    </citation>
    <scope>NUCLEOTIDE SEQUENCE</scope>
</reference>
<dbReference type="InterPro" id="IPR001298">
    <property type="entry name" value="Filamin/ABP280_rpt"/>
</dbReference>
<name>A0A336MMC0_CULSO</name>
<dbReference type="EMBL" id="UFQT01000777">
    <property type="protein sequence ID" value="SSX27158.1"/>
    <property type="molecule type" value="Genomic_DNA"/>
</dbReference>
<dbReference type="InterPro" id="IPR017868">
    <property type="entry name" value="Filamin/ABP280_repeat-like"/>
</dbReference>
<keyword evidence="2" id="KW-0677">Repeat</keyword>
<dbReference type="InterPro" id="IPR013783">
    <property type="entry name" value="Ig-like_fold"/>
</dbReference>
<dbReference type="GO" id="GO:0051015">
    <property type="term" value="F:actin filament binding"/>
    <property type="evidence" value="ECO:0007669"/>
    <property type="project" value="InterPro"/>
</dbReference>
<gene>
    <name evidence="4" type="primary">CSON014222</name>
</gene>
<comment type="similarity">
    <text evidence="1">Belongs to the filamin family.</text>
</comment>
<sequence length="233" mass="26536">MVPPPLSKEKKLENALSLLKGTKKVKHHPDPSKLVPDIEKIQLVRFPHRPVSLNADIEFVLQKNGTNGWLEVSFESASGFMREIPLRILDFDRYAIRFAANEEGDHLVHIKYNSRPIPHSPFRLRVCDFNAFETKPEIFSYASLVKPIGMGLKRINLRGINEFRIDAMNAGDDKLLVGIYGPHGYIDELWIHHLGAHLYYVKYHAGEPGPYIISILWGGENVPGSPYFIEARN</sequence>
<evidence type="ECO:0000256" key="3">
    <source>
        <dbReference type="PROSITE-ProRule" id="PRU00087"/>
    </source>
</evidence>
<dbReference type="PANTHER" id="PTHR38537:SF8">
    <property type="entry name" value="FILAMIN-A"/>
    <property type="match status" value="1"/>
</dbReference>
<dbReference type="AlphaFoldDB" id="A0A336MMC0"/>
<dbReference type="SUPFAM" id="SSF81296">
    <property type="entry name" value="E set domains"/>
    <property type="match status" value="2"/>
</dbReference>
<evidence type="ECO:0000313" key="4">
    <source>
        <dbReference type="EMBL" id="SSX27158.1"/>
    </source>
</evidence>
<dbReference type="PROSITE" id="PS50194">
    <property type="entry name" value="FILAMIN_REPEAT"/>
    <property type="match status" value="2"/>
</dbReference>
<accession>A0A336MMC0</accession>
<evidence type="ECO:0000256" key="1">
    <source>
        <dbReference type="ARBA" id="ARBA00009238"/>
    </source>
</evidence>
<dbReference type="VEuPathDB" id="VectorBase:CSON014222"/>
<organism evidence="4">
    <name type="scientific">Culicoides sonorensis</name>
    <name type="common">Biting midge</name>
    <dbReference type="NCBI Taxonomy" id="179676"/>
    <lineage>
        <taxon>Eukaryota</taxon>
        <taxon>Metazoa</taxon>
        <taxon>Ecdysozoa</taxon>
        <taxon>Arthropoda</taxon>
        <taxon>Hexapoda</taxon>
        <taxon>Insecta</taxon>
        <taxon>Pterygota</taxon>
        <taxon>Neoptera</taxon>
        <taxon>Endopterygota</taxon>
        <taxon>Diptera</taxon>
        <taxon>Nematocera</taxon>
        <taxon>Chironomoidea</taxon>
        <taxon>Ceratopogonidae</taxon>
        <taxon>Ceratopogoninae</taxon>
        <taxon>Culicoides</taxon>
        <taxon>Monoculicoides</taxon>
    </lineage>
</organism>
<dbReference type="GO" id="GO:0030036">
    <property type="term" value="P:actin cytoskeleton organization"/>
    <property type="evidence" value="ECO:0007669"/>
    <property type="project" value="InterPro"/>
</dbReference>
<dbReference type="SMART" id="SM00557">
    <property type="entry name" value="IG_FLMN"/>
    <property type="match status" value="2"/>
</dbReference>